<dbReference type="Proteomes" id="UP000293562">
    <property type="component" value="Unassembled WGS sequence"/>
</dbReference>
<evidence type="ECO:0000313" key="3">
    <source>
        <dbReference type="Proteomes" id="UP000293562"/>
    </source>
</evidence>
<reference evidence="2 3" key="1">
    <citation type="submission" date="2019-02" db="EMBL/GenBank/DDBJ databases">
        <title>Genomic Encyclopedia of Type Strains, Phase IV (KMG-IV): sequencing the most valuable type-strain genomes for metagenomic binning, comparative biology and taxonomic classification.</title>
        <authorList>
            <person name="Goeker M."/>
        </authorList>
    </citation>
    <scope>NUCLEOTIDE SEQUENCE [LARGE SCALE GENOMIC DNA]</scope>
    <source>
        <strain evidence="2 3">DSM 28825</strain>
    </source>
</reference>
<sequence>MKSIKLILILVLLNQLAFASSENHQAGARSSAMGTASVASSDLWANFNNQAALARLEKINLGVYYENRFQISDLSTKAIAMYLPTKLGGFNLNYSQFGSNLYKESKIGLGYSKPLSKHFWAAVQINQLQIKMNQTYGDQTRYNFEIGLLAELFSDFYLGFHIFNPTQEKFETFYFDEAIPTIARLGFSWHLSKETILNAEIQKDFDYDIRLKMGLEYQVLNDLFIRLGALNHPNQINLGLGYKYKIIHMNLAYSKHQNLGYTPSLDLNITF</sequence>
<protein>
    <recommendedName>
        <fullName evidence="4">Outer membrane beta-barrel porin/alpha-amylase</fullName>
    </recommendedName>
</protein>
<keyword evidence="3" id="KW-1185">Reference proteome</keyword>
<organism evidence="2 3">
    <name type="scientific">Ancylomarina subtilis</name>
    <dbReference type="NCBI Taxonomy" id="1639035"/>
    <lineage>
        <taxon>Bacteria</taxon>
        <taxon>Pseudomonadati</taxon>
        <taxon>Bacteroidota</taxon>
        <taxon>Bacteroidia</taxon>
        <taxon>Marinilabiliales</taxon>
        <taxon>Marinifilaceae</taxon>
        <taxon>Ancylomarina</taxon>
    </lineage>
</organism>
<gene>
    <name evidence="2" type="ORF">EV201_1837</name>
</gene>
<evidence type="ECO:0008006" key="4">
    <source>
        <dbReference type="Google" id="ProtNLM"/>
    </source>
</evidence>
<dbReference type="AlphaFoldDB" id="A0A4Q7VLQ5"/>
<proteinExistence type="predicted"/>
<evidence type="ECO:0000256" key="1">
    <source>
        <dbReference type="SAM" id="SignalP"/>
    </source>
</evidence>
<keyword evidence="1" id="KW-0732">Signal</keyword>
<dbReference type="OrthoDB" id="9758448at2"/>
<feature type="chain" id="PRO_5020866919" description="Outer membrane beta-barrel porin/alpha-amylase" evidence="1">
    <location>
        <begin position="20"/>
        <end position="271"/>
    </location>
</feature>
<feature type="signal peptide" evidence="1">
    <location>
        <begin position="1"/>
        <end position="19"/>
    </location>
</feature>
<name>A0A4Q7VLQ5_9BACT</name>
<dbReference type="SUPFAM" id="SSF56935">
    <property type="entry name" value="Porins"/>
    <property type="match status" value="1"/>
</dbReference>
<comment type="caution">
    <text evidence="2">The sequence shown here is derived from an EMBL/GenBank/DDBJ whole genome shotgun (WGS) entry which is preliminary data.</text>
</comment>
<dbReference type="Gene3D" id="2.40.160.60">
    <property type="entry name" value="Outer membrane protein transport protein (OMPP1/FadL/TodX)"/>
    <property type="match status" value="1"/>
</dbReference>
<dbReference type="RefSeq" id="WP_130307225.1">
    <property type="nucleotide sequence ID" value="NZ_SHKN01000001.1"/>
</dbReference>
<accession>A0A4Q7VLQ5</accession>
<dbReference type="EMBL" id="SHKN01000001">
    <property type="protein sequence ID" value="RZT97179.1"/>
    <property type="molecule type" value="Genomic_DNA"/>
</dbReference>
<evidence type="ECO:0000313" key="2">
    <source>
        <dbReference type="EMBL" id="RZT97179.1"/>
    </source>
</evidence>